<feature type="modified residue" description="4-aspartylphosphate" evidence="4">
    <location>
        <position position="55"/>
    </location>
</feature>
<dbReference type="InterPro" id="IPR018062">
    <property type="entry name" value="HTH_AraC-typ_CS"/>
</dbReference>
<evidence type="ECO:0000259" key="6">
    <source>
        <dbReference type="PROSITE" id="PS01124"/>
    </source>
</evidence>
<dbReference type="KEGG" id="pib:BBD41_09545"/>
<dbReference type="InterPro" id="IPR001789">
    <property type="entry name" value="Sig_transdc_resp-reg_receiver"/>
</dbReference>
<dbReference type="EMBL" id="CP016809">
    <property type="protein sequence ID" value="ANY72810.1"/>
    <property type="molecule type" value="Genomic_DNA"/>
</dbReference>
<evidence type="ECO:0000256" key="3">
    <source>
        <dbReference type="ARBA" id="ARBA00023163"/>
    </source>
</evidence>
<keyword evidence="4" id="KW-0597">Phosphoprotein</keyword>
<dbReference type="Pfam" id="PF00072">
    <property type="entry name" value="Response_reg"/>
    <property type="match status" value="1"/>
</dbReference>
<keyword evidence="1" id="KW-0805">Transcription regulation</keyword>
<dbReference type="Gene3D" id="1.10.10.60">
    <property type="entry name" value="Homeodomain-like"/>
    <property type="match status" value="2"/>
</dbReference>
<dbReference type="Pfam" id="PF12833">
    <property type="entry name" value="HTH_18"/>
    <property type="match status" value="1"/>
</dbReference>
<dbReference type="AlphaFoldDB" id="A0A1B2DYK0"/>
<evidence type="ECO:0000256" key="1">
    <source>
        <dbReference type="ARBA" id="ARBA00023015"/>
    </source>
</evidence>
<dbReference type="GO" id="GO:0043565">
    <property type="term" value="F:sequence-specific DNA binding"/>
    <property type="evidence" value="ECO:0007669"/>
    <property type="project" value="InterPro"/>
</dbReference>
<dbReference type="InterPro" id="IPR011006">
    <property type="entry name" value="CheY-like_superfamily"/>
</dbReference>
<keyword evidence="2 8" id="KW-0238">DNA-binding</keyword>
<gene>
    <name evidence="8" type="ORF">BBD41_09545</name>
</gene>
<evidence type="ECO:0000256" key="4">
    <source>
        <dbReference type="PROSITE-ProRule" id="PRU00169"/>
    </source>
</evidence>
<dbReference type="GO" id="GO:0003700">
    <property type="term" value="F:DNA-binding transcription factor activity"/>
    <property type="evidence" value="ECO:0007669"/>
    <property type="project" value="InterPro"/>
</dbReference>
<proteinExistence type="predicted"/>
<keyword evidence="3" id="KW-0804">Transcription</keyword>
<dbReference type="InterPro" id="IPR009057">
    <property type="entry name" value="Homeodomain-like_sf"/>
</dbReference>
<sequence length="535" mass="62174">MFKVLVADDHYTVLDYLSAGIPWTTLGLNLAAVCSDGGEAWEACQIHRPDILVTDIGMPVMDGLELIEKARAANPRLKTVILSCHEDFHYAQMAVKLNVSEYILKESLRIDQVVSVLGRLTNQLTKENDLEHDRNQLQKKVQQHLSAIRSGLIRKFLEQPVWSEAEWANEFRNSGILLQDGVPYLPVLALPDRAAELEVRFGGAVNMQFVIHNALQELVRVNGSFLFVLNERQYLLLFPFPHMLTRNLHEDVQGELQRVQQQMFQHLRIGISFIRGEVSRELLQLKKEIQKLLDAATFRFYTGERVYAKMLPLKTSEEDIFLHYSKALQDLKDCILAGDKTRISLAVREWKDLIESRVYPVEAVKCWVLKMTMELQLKYTVMQNFVTNFNTERLQRKIVSIETLDHLLEWLQGFLEQKSVEIESLREQTVVRREIAEAQRYVRLHMGEKIAMEEMAHRLNLNPSHFSRIFKQETGETFVEFVTRTKMERAQELLNQSDLNVAEISEQLGYEHTSYFIKLFRNYAGMSPSEYRRSI</sequence>
<dbReference type="RefSeq" id="WP_099477431.1">
    <property type="nucleotide sequence ID" value="NZ_CP016809.1"/>
</dbReference>
<dbReference type="GO" id="GO:0000160">
    <property type="term" value="P:phosphorelay signal transduction system"/>
    <property type="evidence" value="ECO:0007669"/>
    <property type="project" value="InterPro"/>
</dbReference>
<dbReference type="InterPro" id="IPR020449">
    <property type="entry name" value="Tscrpt_reg_AraC-type_HTH"/>
</dbReference>
<keyword evidence="5" id="KW-0175">Coiled coil</keyword>
<dbReference type="SMART" id="SM00448">
    <property type="entry name" value="REC"/>
    <property type="match status" value="1"/>
</dbReference>
<dbReference type="SMART" id="SM00342">
    <property type="entry name" value="HTH_ARAC"/>
    <property type="match status" value="1"/>
</dbReference>
<dbReference type="PANTHER" id="PTHR43280">
    <property type="entry name" value="ARAC-FAMILY TRANSCRIPTIONAL REGULATOR"/>
    <property type="match status" value="1"/>
</dbReference>
<accession>A0A1B2DYK0</accession>
<dbReference type="InterPro" id="IPR018060">
    <property type="entry name" value="HTH_AraC"/>
</dbReference>
<organism evidence="8">
    <name type="scientific">Paenibacillus ihbetae</name>
    <dbReference type="NCBI Taxonomy" id="1870820"/>
    <lineage>
        <taxon>Bacteria</taxon>
        <taxon>Bacillati</taxon>
        <taxon>Bacillota</taxon>
        <taxon>Bacilli</taxon>
        <taxon>Bacillales</taxon>
        <taxon>Paenibacillaceae</taxon>
        <taxon>Paenibacillus</taxon>
    </lineage>
</organism>
<dbReference type="SUPFAM" id="SSF52172">
    <property type="entry name" value="CheY-like"/>
    <property type="match status" value="1"/>
</dbReference>
<evidence type="ECO:0000256" key="2">
    <source>
        <dbReference type="ARBA" id="ARBA00023125"/>
    </source>
</evidence>
<name>A0A1B2DYK0_9BACL</name>
<dbReference type="SUPFAM" id="SSF46689">
    <property type="entry name" value="Homeodomain-like"/>
    <property type="match status" value="2"/>
</dbReference>
<dbReference type="PROSITE" id="PS01124">
    <property type="entry name" value="HTH_ARAC_FAMILY_2"/>
    <property type="match status" value="1"/>
</dbReference>
<dbReference type="PRINTS" id="PR00032">
    <property type="entry name" value="HTHARAC"/>
</dbReference>
<reference evidence="8" key="1">
    <citation type="submission" date="2016-08" db="EMBL/GenBank/DDBJ databases">
        <title>Complete Genome Seqeunce of Paenibacillus sp. nov. IHBB 9852 from high altitute lake of Indian trans-Himalayas.</title>
        <authorList>
            <person name="Kiran S."/>
            <person name="Swarnkar M.K."/>
            <person name="Rana A."/>
            <person name="Tewari R."/>
            <person name="Gulati A."/>
        </authorList>
    </citation>
    <scope>NUCLEOTIDE SEQUENCE [LARGE SCALE GENOMIC DNA]</scope>
    <source>
        <strain evidence="8">IHBB 9852</strain>
    </source>
</reference>
<protein>
    <submittedName>
        <fullName evidence="8">DNA-binding response regulator</fullName>
    </submittedName>
</protein>
<feature type="domain" description="HTH araC/xylS-type" evidence="6">
    <location>
        <begin position="436"/>
        <end position="534"/>
    </location>
</feature>
<dbReference type="PROSITE" id="PS00041">
    <property type="entry name" value="HTH_ARAC_FAMILY_1"/>
    <property type="match status" value="1"/>
</dbReference>
<dbReference type="PANTHER" id="PTHR43280:SF10">
    <property type="entry name" value="REGULATORY PROTEIN POCR"/>
    <property type="match status" value="1"/>
</dbReference>
<dbReference type="PROSITE" id="PS50110">
    <property type="entry name" value="RESPONSE_REGULATORY"/>
    <property type="match status" value="1"/>
</dbReference>
<evidence type="ECO:0000259" key="7">
    <source>
        <dbReference type="PROSITE" id="PS50110"/>
    </source>
</evidence>
<evidence type="ECO:0000313" key="8">
    <source>
        <dbReference type="EMBL" id="ANY72810.1"/>
    </source>
</evidence>
<feature type="coiled-coil region" evidence="5">
    <location>
        <begin position="120"/>
        <end position="147"/>
    </location>
</feature>
<dbReference type="CDD" id="cd17536">
    <property type="entry name" value="REC_YesN-like"/>
    <property type="match status" value="1"/>
</dbReference>
<evidence type="ECO:0000256" key="5">
    <source>
        <dbReference type="SAM" id="Coils"/>
    </source>
</evidence>
<feature type="domain" description="Response regulatory" evidence="7">
    <location>
        <begin position="3"/>
        <end position="120"/>
    </location>
</feature>
<dbReference type="Gene3D" id="3.40.50.2300">
    <property type="match status" value="1"/>
</dbReference>